<dbReference type="Proteomes" id="UP001500503">
    <property type="component" value="Unassembled WGS sequence"/>
</dbReference>
<evidence type="ECO:0000313" key="2">
    <source>
        <dbReference type="EMBL" id="GAA4505457.1"/>
    </source>
</evidence>
<keyword evidence="1" id="KW-0812">Transmembrane</keyword>
<sequence>MTERTNRNGALGPFPGGEGPINVYYDQPVAPRPPAEAKPRRRLRVTLIIIGVLVVLTAVTAAAGGLRAQPKGPVQSVAGRTVNQGLFDIQILDARSGRMKLSSFDPVANLLIVRMRVTDLGDKSYGVGSFVEGVTAEPKPGKYAEPDLMDTQGDINGQVTSEIHPRLPVVVQVVWKLGNATAPRTLTVALRLWEYGQSFTTDEFYWSVTKQSPIKAEVKVPVRLGATS</sequence>
<organism evidence="2 3">
    <name type="scientific">Actinoallomurus oryzae</name>
    <dbReference type="NCBI Taxonomy" id="502180"/>
    <lineage>
        <taxon>Bacteria</taxon>
        <taxon>Bacillati</taxon>
        <taxon>Actinomycetota</taxon>
        <taxon>Actinomycetes</taxon>
        <taxon>Streptosporangiales</taxon>
        <taxon>Thermomonosporaceae</taxon>
        <taxon>Actinoallomurus</taxon>
    </lineage>
</organism>
<evidence type="ECO:0008006" key="4">
    <source>
        <dbReference type="Google" id="ProtNLM"/>
    </source>
</evidence>
<gene>
    <name evidence="2" type="ORF">GCM10023191_061160</name>
</gene>
<comment type="caution">
    <text evidence="2">The sequence shown here is derived from an EMBL/GenBank/DDBJ whole genome shotgun (WGS) entry which is preliminary data.</text>
</comment>
<keyword evidence="3" id="KW-1185">Reference proteome</keyword>
<name>A0ABP8QN01_9ACTN</name>
<reference evidence="3" key="1">
    <citation type="journal article" date="2019" name="Int. J. Syst. Evol. Microbiol.">
        <title>The Global Catalogue of Microorganisms (GCM) 10K type strain sequencing project: providing services to taxonomists for standard genome sequencing and annotation.</title>
        <authorList>
            <consortium name="The Broad Institute Genomics Platform"/>
            <consortium name="The Broad Institute Genome Sequencing Center for Infectious Disease"/>
            <person name="Wu L."/>
            <person name="Ma J."/>
        </authorList>
    </citation>
    <scope>NUCLEOTIDE SEQUENCE [LARGE SCALE GENOMIC DNA]</scope>
    <source>
        <strain evidence="3">JCM 17933</strain>
    </source>
</reference>
<evidence type="ECO:0000313" key="3">
    <source>
        <dbReference type="Proteomes" id="UP001500503"/>
    </source>
</evidence>
<dbReference type="EMBL" id="BAABHF010000038">
    <property type="protein sequence ID" value="GAA4505457.1"/>
    <property type="molecule type" value="Genomic_DNA"/>
</dbReference>
<evidence type="ECO:0000256" key="1">
    <source>
        <dbReference type="SAM" id="Phobius"/>
    </source>
</evidence>
<keyword evidence="1" id="KW-1133">Transmembrane helix</keyword>
<protein>
    <recommendedName>
        <fullName evidence="4">DUF4352 domain-containing protein</fullName>
    </recommendedName>
</protein>
<keyword evidence="1" id="KW-0472">Membrane</keyword>
<feature type="transmembrane region" description="Helical" evidence="1">
    <location>
        <begin position="45"/>
        <end position="66"/>
    </location>
</feature>
<dbReference type="RefSeq" id="WP_345469694.1">
    <property type="nucleotide sequence ID" value="NZ_BAABHF010000038.1"/>
</dbReference>
<proteinExistence type="predicted"/>
<accession>A0ABP8QN01</accession>